<protein>
    <submittedName>
        <fullName evidence="3">IS110 family transposase</fullName>
    </submittedName>
</protein>
<dbReference type="Proteomes" id="UP000600101">
    <property type="component" value="Unassembled WGS sequence"/>
</dbReference>
<dbReference type="InterPro" id="IPR002525">
    <property type="entry name" value="Transp_IS110-like_N"/>
</dbReference>
<organism evidence="3 4">
    <name type="scientific">Siccirubricoccus deserti</name>
    <dbReference type="NCBI Taxonomy" id="2013562"/>
    <lineage>
        <taxon>Bacteria</taxon>
        <taxon>Pseudomonadati</taxon>
        <taxon>Pseudomonadota</taxon>
        <taxon>Alphaproteobacteria</taxon>
        <taxon>Acetobacterales</taxon>
        <taxon>Roseomonadaceae</taxon>
        <taxon>Siccirubricoccus</taxon>
    </lineage>
</organism>
<dbReference type="EMBL" id="JACOMF010000092">
    <property type="protein sequence ID" value="MBC4018910.1"/>
    <property type="molecule type" value="Genomic_DNA"/>
</dbReference>
<evidence type="ECO:0000259" key="1">
    <source>
        <dbReference type="Pfam" id="PF01548"/>
    </source>
</evidence>
<dbReference type="Pfam" id="PF01548">
    <property type="entry name" value="DEDD_Tnp_IS110"/>
    <property type="match status" value="1"/>
</dbReference>
<feature type="domain" description="Transposase IS110-like N-terminal" evidence="1">
    <location>
        <begin position="6"/>
        <end position="143"/>
    </location>
</feature>
<dbReference type="NCBIfam" id="NF033542">
    <property type="entry name" value="transpos_IS110"/>
    <property type="match status" value="1"/>
</dbReference>
<dbReference type="Pfam" id="PF02371">
    <property type="entry name" value="Transposase_20"/>
    <property type="match status" value="1"/>
</dbReference>
<evidence type="ECO:0000313" key="4">
    <source>
        <dbReference type="Proteomes" id="UP000600101"/>
    </source>
</evidence>
<keyword evidence="4" id="KW-1185">Reference proteome</keyword>
<evidence type="ECO:0000259" key="2">
    <source>
        <dbReference type="Pfam" id="PF02371"/>
    </source>
</evidence>
<dbReference type="InterPro" id="IPR003346">
    <property type="entry name" value="Transposase_20"/>
</dbReference>
<accession>A0A9X0UK87</accession>
<proteinExistence type="predicted"/>
<evidence type="ECO:0000313" key="3">
    <source>
        <dbReference type="EMBL" id="MBC4018910.1"/>
    </source>
</evidence>
<dbReference type="RefSeq" id="WP_186773655.1">
    <property type="nucleotide sequence ID" value="NZ_JACOMF010000092.1"/>
</dbReference>
<reference evidence="3" key="1">
    <citation type="submission" date="2020-08" db="EMBL/GenBank/DDBJ databases">
        <authorList>
            <person name="Hu Y."/>
            <person name="Nguyen S.V."/>
            <person name="Li F."/>
            <person name="Fanning S."/>
        </authorList>
    </citation>
    <scope>NUCLEOTIDE SEQUENCE</scope>
    <source>
        <strain evidence="3">SYSU D8009</strain>
    </source>
</reference>
<comment type="caution">
    <text evidence="3">The sequence shown here is derived from an EMBL/GenBank/DDBJ whole genome shotgun (WGS) entry which is preliminary data.</text>
</comment>
<name>A0A9X0UK87_9PROT</name>
<feature type="domain" description="Transposase IS116/IS110/IS902 C-terminal" evidence="2">
    <location>
        <begin position="211"/>
        <end position="289"/>
    </location>
</feature>
<dbReference type="InterPro" id="IPR047650">
    <property type="entry name" value="Transpos_IS110"/>
</dbReference>
<dbReference type="GO" id="GO:0003677">
    <property type="term" value="F:DNA binding"/>
    <property type="evidence" value="ECO:0007669"/>
    <property type="project" value="InterPro"/>
</dbReference>
<dbReference type="PANTHER" id="PTHR33055">
    <property type="entry name" value="TRANSPOSASE FOR INSERTION SEQUENCE ELEMENT IS1111A"/>
    <property type="match status" value="1"/>
</dbReference>
<sequence>MELGVLGIDLSKNLFQLHGVDLAGRAVLRKRLRRDQLLPFIAALAPCTIGIEACASAFHWAREFERAGHVVRIISPQFVKPFVRGNKNDGNDAEAICEAVQRPNMRFVPAKTVAQQDIQSLHRCRQRLVNHRTALISQMRGILLDRGIVFGKSASRARRLIPQIVADQGNALTVMAREMLASLFEFLQQLDERIRDFDRRIEAVFRQDPACQRIAKLEGVGPKTATAIVAAVGDAKDFENGRHMSAWLGLVPRHQATGGRIVMGGISKRGDQHLRTLLVHGAREVVRVSVGRKDPKSQWVNNLVKRRGTNRAIVAVANKNARLIWSLLAKGEEYRRPAAA</sequence>
<dbReference type="GO" id="GO:0006313">
    <property type="term" value="P:DNA transposition"/>
    <property type="evidence" value="ECO:0007669"/>
    <property type="project" value="InterPro"/>
</dbReference>
<dbReference type="PANTHER" id="PTHR33055:SF3">
    <property type="entry name" value="PUTATIVE TRANSPOSASE FOR IS117-RELATED"/>
    <property type="match status" value="1"/>
</dbReference>
<gene>
    <name evidence="3" type="ORF">H7965_27040</name>
</gene>
<dbReference type="AlphaFoldDB" id="A0A9X0UK87"/>
<dbReference type="GO" id="GO:0004803">
    <property type="term" value="F:transposase activity"/>
    <property type="evidence" value="ECO:0007669"/>
    <property type="project" value="InterPro"/>
</dbReference>